<evidence type="ECO:0000313" key="2">
    <source>
        <dbReference type="Proteomes" id="UP000240538"/>
    </source>
</evidence>
<proteinExistence type="predicted"/>
<dbReference type="InterPro" id="IPR055703">
    <property type="entry name" value="DUF7279"/>
</dbReference>
<evidence type="ECO:0000313" key="1">
    <source>
        <dbReference type="EMBL" id="AUM58561.1"/>
    </source>
</evidence>
<sequence>MSYEINTPSIIQYSSNDAKNPVKVQISYCKMAPHIVLGWTLKVKVGEYPHERVALNVFDVKPTRKQIRNLIKYTKKLTPQYLVW</sequence>
<protein>
    <submittedName>
        <fullName evidence="1">Uncharacterized protein</fullName>
    </submittedName>
</protein>
<gene>
    <name evidence="1" type="ORF">phiP43_203</name>
</gene>
<name>A0A2I6PFS4_9CAUD</name>
<dbReference type="Pfam" id="PF23945">
    <property type="entry name" value="DUF7279"/>
    <property type="match status" value="1"/>
</dbReference>
<accession>A0A2I6PFS4</accession>
<keyword evidence="2" id="KW-1185">Reference proteome</keyword>
<reference evidence="1 2" key="1">
    <citation type="submission" date="2017-12" db="EMBL/GenBank/DDBJ databases">
        <title>Complete genome sequence and characterization of bacteriophage phiP4-3 infecting Proteus pennea.</title>
        <authorList>
            <person name="He Y."/>
            <person name="Yang H."/>
        </authorList>
    </citation>
    <scope>NUCLEOTIDE SEQUENCE [LARGE SCALE GENOMIC DNA]</scope>
</reference>
<organism evidence="1 2">
    <name type="scientific">Proteus phage phiP4-3</name>
    <dbReference type="NCBI Taxonomy" id="2065203"/>
    <lineage>
        <taxon>Viruses</taxon>
        <taxon>Duplodnaviria</taxon>
        <taxon>Heunggongvirae</taxon>
        <taxon>Uroviricota</taxon>
        <taxon>Caudoviricetes</taxon>
        <taxon>Pantevenvirales</taxon>
        <taxon>Straboviridae</taxon>
        <taxon>Bragavirus</taxon>
        <taxon>Bragavirus p43</taxon>
    </lineage>
</organism>
<dbReference type="Proteomes" id="UP000240538">
    <property type="component" value="Segment"/>
</dbReference>
<dbReference type="EMBL" id="MG696114">
    <property type="protein sequence ID" value="AUM58561.1"/>
    <property type="molecule type" value="Genomic_DNA"/>
</dbReference>